<proteinExistence type="predicted"/>
<comment type="caution">
    <text evidence="2">The sequence shown here is derived from an EMBL/GenBank/DDBJ whole genome shotgun (WGS) entry which is preliminary data.</text>
</comment>
<evidence type="ECO:0000313" key="3">
    <source>
        <dbReference type="Proteomes" id="UP000634476"/>
    </source>
</evidence>
<dbReference type="AlphaFoldDB" id="A0A8J3WXA0"/>
<name>A0A8J3WXA0_9ACTN</name>
<sequence>MVRTETGQKLTLVGINAGAGTLGLRVVPPGTQASVADRPGDAEPEAHGNPCAEPPAGAGHRPAIDSLCPGGRVKSYPDGRGRRCPTPRPKAPPRKHRPS</sequence>
<organism evidence="2 3">
    <name type="scientific">Planobispora takensis</name>
    <dbReference type="NCBI Taxonomy" id="1367882"/>
    <lineage>
        <taxon>Bacteria</taxon>
        <taxon>Bacillati</taxon>
        <taxon>Actinomycetota</taxon>
        <taxon>Actinomycetes</taxon>
        <taxon>Streptosporangiales</taxon>
        <taxon>Streptosporangiaceae</taxon>
        <taxon>Planobispora</taxon>
    </lineage>
</organism>
<evidence type="ECO:0000256" key="1">
    <source>
        <dbReference type="SAM" id="MobiDB-lite"/>
    </source>
</evidence>
<feature type="region of interest" description="Disordered" evidence="1">
    <location>
        <begin position="25"/>
        <end position="99"/>
    </location>
</feature>
<dbReference type="EMBL" id="BOOK01000060">
    <property type="protein sequence ID" value="GII05020.1"/>
    <property type="molecule type" value="Genomic_DNA"/>
</dbReference>
<gene>
    <name evidence="2" type="ORF">Pta02_70280</name>
</gene>
<dbReference type="Proteomes" id="UP000634476">
    <property type="component" value="Unassembled WGS sequence"/>
</dbReference>
<keyword evidence="3" id="KW-1185">Reference proteome</keyword>
<evidence type="ECO:0000313" key="2">
    <source>
        <dbReference type="EMBL" id="GII05020.1"/>
    </source>
</evidence>
<reference evidence="2" key="1">
    <citation type="submission" date="2021-01" db="EMBL/GenBank/DDBJ databases">
        <title>Whole genome shotgun sequence of Planobispora takensis NBRC 109077.</title>
        <authorList>
            <person name="Komaki H."/>
            <person name="Tamura T."/>
        </authorList>
    </citation>
    <scope>NUCLEOTIDE SEQUENCE</scope>
    <source>
        <strain evidence="2">NBRC 109077</strain>
    </source>
</reference>
<protein>
    <submittedName>
        <fullName evidence="2">Uncharacterized protein</fullName>
    </submittedName>
</protein>
<accession>A0A8J3WXA0</accession>